<protein>
    <submittedName>
        <fullName evidence="2">Uncharacterized protein</fullName>
    </submittedName>
</protein>
<keyword evidence="3" id="KW-1185">Reference proteome</keyword>
<reference evidence="2" key="1">
    <citation type="submission" date="2022-07" db="EMBL/GenBank/DDBJ databases">
        <title>Phylogenomic reconstructions and comparative analyses of Kickxellomycotina fungi.</title>
        <authorList>
            <person name="Reynolds N.K."/>
            <person name="Stajich J.E."/>
            <person name="Barry K."/>
            <person name="Grigoriev I.V."/>
            <person name="Crous P."/>
            <person name="Smith M.E."/>
        </authorList>
    </citation>
    <scope>NUCLEOTIDE SEQUENCE</scope>
    <source>
        <strain evidence="2">RSA 861</strain>
    </source>
</reference>
<proteinExistence type="predicted"/>
<accession>A0A9W8DVZ7</accession>
<evidence type="ECO:0000256" key="1">
    <source>
        <dbReference type="SAM" id="MobiDB-lite"/>
    </source>
</evidence>
<dbReference type="EMBL" id="JANBPT010000178">
    <property type="protein sequence ID" value="KAJ1926275.1"/>
    <property type="molecule type" value="Genomic_DNA"/>
</dbReference>
<organism evidence="2 3">
    <name type="scientific">Tieghemiomyces parasiticus</name>
    <dbReference type="NCBI Taxonomy" id="78921"/>
    <lineage>
        <taxon>Eukaryota</taxon>
        <taxon>Fungi</taxon>
        <taxon>Fungi incertae sedis</taxon>
        <taxon>Zoopagomycota</taxon>
        <taxon>Kickxellomycotina</taxon>
        <taxon>Dimargaritomycetes</taxon>
        <taxon>Dimargaritales</taxon>
        <taxon>Dimargaritaceae</taxon>
        <taxon>Tieghemiomyces</taxon>
    </lineage>
</organism>
<name>A0A9W8DVZ7_9FUNG</name>
<sequence length="147" mass="15106">MSTDSISQGIDSALAGLRSQVNELQSVVKQINAARSLTATPAAANRESTPVDSASSAMEVDAPTKAETAVTKEGDTSDVPPAVAAVAAAEAVPMPSSTSETQALVAQLQAQVAGLQTENAKLKYRLGHLCRAYDAKVDQLAKLAPTE</sequence>
<evidence type="ECO:0000313" key="2">
    <source>
        <dbReference type="EMBL" id="KAJ1926275.1"/>
    </source>
</evidence>
<gene>
    <name evidence="2" type="ORF">IWQ60_003931</name>
</gene>
<evidence type="ECO:0000313" key="3">
    <source>
        <dbReference type="Proteomes" id="UP001150569"/>
    </source>
</evidence>
<dbReference type="AlphaFoldDB" id="A0A9W8DVZ7"/>
<feature type="region of interest" description="Disordered" evidence="1">
    <location>
        <begin position="39"/>
        <end position="78"/>
    </location>
</feature>
<dbReference type="Proteomes" id="UP001150569">
    <property type="component" value="Unassembled WGS sequence"/>
</dbReference>
<feature type="compositionally biased region" description="Polar residues" evidence="1">
    <location>
        <begin position="46"/>
        <end position="56"/>
    </location>
</feature>
<comment type="caution">
    <text evidence="2">The sequence shown here is derived from an EMBL/GenBank/DDBJ whole genome shotgun (WGS) entry which is preliminary data.</text>
</comment>